<evidence type="ECO:0000256" key="22">
    <source>
        <dbReference type="ARBA" id="ARBA00054320"/>
    </source>
</evidence>
<comment type="catalytic activity">
    <reaction evidence="21">
        <text>L-seryl-[protein] + ATP = O-phospho-L-seryl-[protein] + ADP + H(+)</text>
        <dbReference type="Rhea" id="RHEA:17989"/>
        <dbReference type="Rhea" id="RHEA-COMP:9863"/>
        <dbReference type="Rhea" id="RHEA-COMP:11604"/>
        <dbReference type="ChEBI" id="CHEBI:15378"/>
        <dbReference type="ChEBI" id="CHEBI:29999"/>
        <dbReference type="ChEBI" id="CHEBI:30616"/>
        <dbReference type="ChEBI" id="CHEBI:83421"/>
        <dbReference type="ChEBI" id="CHEBI:456216"/>
        <dbReference type="EC" id="2.7.11.1"/>
    </reaction>
</comment>
<feature type="binding site" evidence="25">
    <location>
        <position position="777"/>
    </location>
    <ligand>
        <name>ATP</name>
        <dbReference type="ChEBI" id="CHEBI:30616"/>
    </ligand>
</feature>
<keyword evidence="15 25" id="KW-0067">ATP-binding</keyword>
<comment type="subcellular location">
    <subcellularLocation>
        <location evidence="1">Cell membrane</location>
        <topology evidence="1">Single-pass type I membrane protein</topology>
    </subcellularLocation>
    <subcellularLocation>
        <location evidence="2">Endoplasmic reticulum membrane</location>
        <topology evidence="2">Single-pass membrane protein</topology>
    </subcellularLocation>
</comment>
<evidence type="ECO:0000256" key="4">
    <source>
        <dbReference type="ARBA" id="ARBA00012513"/>
    </source>
</evidence>
<dbReference type="SUPFAM" id="SSF52058">
    <property type="entry name" value="L domain-like"/>
    <property type="match status" value="2"/>
</dbReference>
<evidence type="ECO:0000256" key="5">
    <source>
        <dbReference type="ARBA" id="ARBA00022475"/>
    </source>
</evidence>
<evidence type="ECO:0000256" key="24">
    <source>
        <dbReference type="ARBA" id="ARBA00072040"/>
    </source>
</evidence>
<keyword evidence="13 25" id="KW-0547">Nucleotide-binding</keyword>
<keyword evidence="17 26" id="KW-0472">Membrane</keyword>
<evidence type="ECO:0000256" key="12">
    <source>
        <dbReference type="ARBA" id="ARBA00022737"/>
    </source>
</evidence>
<dbReference type="EMBL" id="OZ075133">
    <property type="protein sequence ID" value="CAL4989308.1"/>
    <property type="molecule type" value="Genomic_DNA"/>
</dbReference>
<protein>
    <recommendedName>
        <fullName evidence="24">Receptor kinase-like protein Xa21</fullName>
        <ecNumber evidence="4">2.7.11.1</ecNumber>
    </recommendedName>
</protein>
<dbReference type="GO" id="GO:0004674">
    <property type="term" value="F:protein serine/threonine kinase activity"/>
    <property type="evidence" value="ECO:0007669"/>
    <property type="project" value="UniProtKB-KW"/>
</dbReference>
<reference evidence="28 29" key="2">
    <citation type="submission" date="2024-10" db="EMBL/GenBank/DDBJ databases">
        <authorList>
            <person name="Ryan C."/>
        </authorList>
    </citation>
    <scope>NUCLEOTIDE SEQUENCE [LARGE SCALE GENOMIC DNA]</scope>
</reference>
<evidence type="ECO:0000256" key="7">
    <source>
        <dbReference type="ARBA" id="ARBA00022553"/>
    </source>
</evidence>
<evidence type="ECO:0000256" key="17">
    <source>
        <dbReference type="ARBA" id="ARBA00023136"/>
    </source>
</evidence>
<dbReference type="InterPro" id="IPR032675">
    <property type="entry name" value="LRR_dom_sf"/>
</dbReference>
<accession>A0ABC9AZ08</accession>
<dbReference type="GO" id="GO:0005524">
    <property type="term" value="F:ATP binding"/>
    <property type="evidence" value="ECO:0007669"/>
    <property type="project" value="UniProtKB-UniRule"/>
</dbReference>
<keyword evidence="11" id="KW-0732">Signal</keyword>
<dbReference type="EC" id="2.7.11.1" evidence="4"/>
<evidence type="ECO:0000256" key="18">
    <source>
        <dbReference type="ARBA" id="ARBA00023170"/>
    </source>
</evidence>
<keyword evidence="16 26" id="KW-1133">Transmembrane helix</keyword>
<dbReference type="GO" id="GO:0005886">
    <property type="term" value="C:plasma membrane"/>
    <property type="evidence" value="ECO:0007669"/>
    <property type="project" value="UniProtKB-SubCell"/>
</dbReference>
<dbReference type="InterPro" id="IPR008271">
    <property type="entry name" value="Ser/Thr_kinase_AS"/>
</dbReference>
<dbReference type="InterPro" id="IPR000719">
    <property type="entry name" value="Prot_kinase_dom"/>
</dbReference>
<dbReference type="PROSITE" id="PS00107">
    <property type="entry name" value="PROTEIN_KINASE_ATP"/>
    <property type="match status" value="1"/>
</dbReference>
<evidence type="ECO:0000313" key="29">
    <source>
        <dbReference type="Proteomes" id="UP001497457"/>
    </source>
</evidence>
<evidence type="ECO:0000256" key="3">
    <source>
        <dbReference type="ARBA" id="ARBA00008684"/>
    </source>
</evidence>
<proteinExistence type="inferred from homology"/>
<evidence type="ECO:0000259" key="27">
    <source>
        <dbReference type="PROSITE" id="PS50011"/>
    </source>
</evidence>
<gene>
    <name evidence="28" type="ORF">URODEC1_LOCUS59662</name>
</gene>
<evidence type="ECO:0000256" key="16">
    <source>
        <dbReference type="ARBA" id="ARBA00022989"/>
    </source>
</evidence>
<dbReference type="InterPro" id="IPR003591">
    <property type="entry name" value="Leu-rich_rpt_typical-subtyp"/>
</dbReference>
<dbReference type="Gene3D" id="1.10.510.10">
    <property type="entry name" value="Transferase(Phosphotransferase) domain 1"/>
    <property type="match status" value="1"/>
</dbReference>
<dbReference type="Pfam" id="PF13855">
    <property type="entry name" value="LRR_8"/>
    <property type="match status" value="2"/>
</dbReference>
<keyword evidence="9" id="KW-0808">Transferase</keyword>
<dbReference type="PANTHER" id="PTHR48056">
    <property type="entry name" value="LRR RECEPTOR-LIKE SERINE/THREONINE-PROTEIN KINASE-RELATED"/>
    <property type="match status" value="1"/>
</dbReference>
<evidence type="ECO:0000256" key="20">
    <source>
        <dbReference type="ARBA" id="ARBA00047899"/>
    </source>
</evidence>
<comment type="function">
    <text evidence="23">The processed protein kinase Xa21 chain released by protein cleavage after X.oryzae pv. oryzae protein Ax21 detection translocates into the nucleus where it can bind and regulate WRKY62, a transcription factor. Confers resistance to the bacterial pathogen X.oryzae pv. oryzae (Xoo).</text>
</comment>
<keyword evidence="8" id="KW-0433">Leucine-rich repeat</keyword>
<comment type="similarity">
    <text evidence="3">Belongs to the protein kinase superfamily. Ser/Thr protein kinase family.</text>
</comment>
<evidence type="ECO:0000256" key="13">
    <source>
        <dbReference type="ARBA" id="ARBA00022741"/>
    </source>
</evidence>
<dbReference type="Pfam" id="PF12799">
    <property type="entry name" value="LRR_4"/>
    <property type="match status" value="1"/>
</dbReference>
<evidence type="ECO:0000256" key="19">
    <source>
        <dbReference type="ARBA" id="ARBA00023180"/>
    </source>
</evidence>
<feature type="domain" description="Protein kinase" evidence="27">
    <location>
        <begin position="748"/>
        <end position="1057"/>
    </location>
</feature>
<dbReference type="SMART" id="SM00220">
    <property type="entry name" value="S_TKc"/>
    <property type="match status" value="1"/>
</dbReference>
<evidence type="ECO:0000256" key="26">
    <source>
        <dbReference type="SAM" id="Phobius"/>
    </source>
</evidence>
<dbReference type="Gene3D" id="3.30.200.20">
    <property type="entry name" value="Phosphorylase Kinase, domain 1"/>
    <property type="match status" value="1"/>
</dbReference>
<dbReference type="Pfam" id="PF08263">
    <property type="entry name" value="LRRNT_2"/>
    <property type="match status" value="1"/>
</dbReference>
<evidence type="ECO:0000256" key="11">
    <source>
        <dbReference type="ARBA" id="ARBA00022729"/>
    </source>
</evidence>
<evidence type="ECO:0000256" key="2">
    <source>
        <dbReference type="ARBA" id="ARBA00004389"/>
    </source>
</evidence>
<dbReference type="GO" id="GO:0005789">
    <property type="term" value="C:endoplasmic reticulum membrane"/>
    <property type="evidence" value="ECO:0007669"/>
    <property type="project" value="UniProtKB-SubCell"/>
</dbReference>
<dbReference type="Proteomes" id="UP001497457">
    <property type="component" value="Chromosome 23rd"/>
</dbReference>
<evidence type="ECO:0000256" key="14">
    <source>
        <dbReference type="ARBA" id="ARBA00022777"/>
    </source>
</evidence>
<reference evidence="29" key="1">
    <citation type="submission" date="2024-06" db="EMBL/GenBank/DDBJ databases">
        <authorList>
            <person name="Ryan C."/>
        </authorList>
    </citation>
    <scope>NUCLEOTIDE SEQUENCE [LARGE SCALE GENOMIC DNA]</scope>
</reference>
<dbReference type="FunFam" id="3.80.10.10:FF:000041">
    <property type="entry name" value="LRR receptor-like serine/threonine-protein kinase ERECTA"/>
    <property type="match status" value="1"/>
</dbReference>
<keyword evidence="12" id="KW-0677">Repeat</keyword>
<evidence type="ECO:0000256" key="9">
    <source>
        <dbReference type="ARBA" id="ARBA00022679"/>
    </source>
</evidence>
<feature type="transmembrane region" description="Helical" evidence="26">
    <location>
        <begin position="695"/>
        <end position="715"/>
    </location>
</feature>
<dbReference type="FunFam" id="3.30.200.20:FF:000432">
    <property type="entry name" value="LRR receptor-like serine/threonine-protein kinase EFR"/>
    <property type="match status" value="1"/>
</dbReference>
<dbReference type="SUPFAM" id="SSF56112">
    <property type="entry name" value="Protein kinase-like (PK-like)"/>
    <property type="match status" value="1"/>
</dbReference>
<keyword evidence="19" id="KW-0325">Glycoprotein</keyword>
<dbReference type="FunFam" id="1.10.510.10:FF:000358">
    <property type="entry name" value="Putative leucine-rich repeat receptor-like serine/threonine-protein kinase"/>
    <property type="match status" value="1"/>
</dbReference>
<dbReference type="PROSITE" id="PS00108">
    <property type="entry name" value="PROTEIN_KINASE_ST"/>
    <property type="match status" value="1"/>
</dbReference>
<evidence type="ECO:0000256" key="8">
    <source>
        <dbReference type="ARBA" id="ARBA00022614"/>
    </source>
</evidence>
<dbReference type="InterPro" id="IPR001611">
    <property type="entry name" value="Leu-rich_rpt"/>
</dbReference>
<keyword evidence="29" id="KW-1185">Reference proteome</keyword>
<evidence type="ECO:0000256" key="15">
    <source>
        <dbReference type="ARBA" id="ARBA00022840"/>
    </source>
</evidence>
<dbReference type="Pfam" id="PF00069">
    <property type="entry name" value="Pkinase"/>
    <property type="match status" value="1"/>
</dbReference>
<keyword evidence="6" id="KW-0723">Serine/threonine-protein kinase</keyword>
<comment type="function">
    <text evidence="22">Receptor kinase that detects X.oryzae pv. oryzae protein Ax21 to promote innate immunity. Following X.oryzae pv. oryzae protein Ax21 detection, undergoes cleavage, releasing the processed protein kinase Xa21 chain.</text>
</comment>
<evidence type="ECO:0000256" key="23">
    <source>
        <dbReference type="ARBA" id="ARBA00056628"/>
    </source>
</evidence>
<keyword evidence="10 26" id="KW-0812">Transmembrane</keyword>
<dbReference type="PANTHER" id="PTHR48056:SF89">
    <property type="entry name" value="OS06G0585982 PROTEIN"/>
    <property type="match status" value="1"/>
</dbReference>
<keyword evidence="18" id="KW-0675">Receptor</keyword>
<dbReference type="Gene3D" id="3.80.10.10">
    <property type="entry name" value="Ribonuclease Inhibitor"/>
    <property type="match status" value="4"/>
</dbReference>
<dbReference type="InterPro" id="IPR013210">
    <property type="entry name" value="LRR_N_plant-typ"/>
</dbReference>
<keyword evidence="7" id="KW-0597">Phosphoprotein</keyword>
<dbReference type="FunFam" id="3.80.10.10:FF:000275">
    <property type="entry name" value="Leucine-rich repeat receptor-like protein kinase"/>
    <property type="match status" value="1"/>
</dbReference>
<dbReference type="SMART" id="SM00369">
    <property type="entry name" value="LRR_TYP"/>
    <property type="match status" value="8"/>
</dbReference>
<evidence type="ECO:0000256" key="21">
    <source>
        <dbReference type="ARBA" id="ARBA00048679"/>
    </source>
</evidence>
<evidence type="ECO:0000256" key="6">
    <source>
        <dbReference type="ARBA" id="ARBA00022527"/>
    </source>
</evidence>
<organism evidence="28 29">
    <name type="scientific">Urochloa decumbens</name>
    <dbReference type="NCBI Taxonomy" id="240449"/>
    <lineage>
        <taxon>Eukaryota</taxon>
        <taxon>Viridiplantae</taxon>
        <taxon>Streptophyta</taxon>
        <taxon>Embryophyta</taxon>
        <taxon>Tracheophyta</taxon>
        <taxon>Spermatophyta</taxon>
        <taxon>Magnoliopsida</taxon>
        <taxon>Liliopsida</taxon>
        <taxon>Poales</taxon>
        <taxon>Poaceae</taxon>
        <taxon>PACMAD clade</taxon>
        <taxon>Panicoideae</taxon>
        <taxon>Panicodae</taxon>
        <taxon>Paniceae</taxon>
        <taxon>Melinidinae</taxon>
        <taxon>Urochloa</taxon>
    </lineage>
</organism>
<dbReference type="PROSITE" id="PS50011">
    <property type="entry name" value="PROTEIN_KINASE_DOM"/>
    <property type="match status" value="1"/>
</dbReference>
<keyword evidence="5" id="KW-1003">Cell membrane</keyword>
<dbReference type="FunFam" id="3.80.10.10:FF:000288">
    <property type="entry name" value="LRR receptor-like serine/threonine-protein kinase EFR"/>
    <property type="match status" value="1"/>
</dbReference>
<name>A0ABC9AZ08_9POAL</name>
<dbReference type="InterPro" id="IPR017441">
    <property type="entry name" value="Protein_kinase_ATP_BS"/>
</dbReference>
<keyword evidence="14" id="KW-0418">Kinase</keyword>
<comment type="catalytic activity">
    <reaction evidence="20">
        <text>L-threonyl-[protein] + ATP = O-phospho-L-threonyl-[protein] + ADP + H(+)</text>
        <dbReference type="Rhea" id="RHEA:46608"/>
        <dbReference type="Rhea" id="RHEA-COMP:11060"/>
        <dbReference type="Rhea" id="RHEA-COMP:11605"/>
        <dbReference type="ChEBI" id="CHEBI:15378"/>
        <dbReference type="ChEBI" id="CHEBI:30013"/>
        <dbReference type="ChEBI" id="CHEBI:30616"/>
        <dbReference type="ChEBI" id="CHEBI:61977"/>
        <dbReference type="ChEBI" id="CHEBI:456216"/>
        <dbReference type="EC" id="2.7.11.1"/>
    </reaction>
</comment>
<dbReference type="InterPro" id="IPR025875">
    <property type="entry name" value="Leu-rich_rpt_4"/>
</dbReference>
<sequence>MHKSARNIQNCGFFPPKLIIPYYLNFSLFSVYAHNHGRNSVKLSKGGMKFTAMEPFFLVLIIASSTHVCSSNGNNYTDRLSLLEFKKAISLDPRQTLMSWNESAHFCNWEGVLCSVKNPSRVTSLNLTNGGLVGQISPSLGNLTFLKVLVLSTNSFSGEIPVSLGHLHRLQVLSLQNNTLQGSIPALANCSKLTELVLSNNQLTGQIPVDLPQRLENLDLTSNNLTGTIPSSVANITMLQQFSCAINKIEGNIPNGFANLLGLQILLVSINKMSGQFPQPIMNLSNLVELSITENNFSGVVPSSIGNSLPDLQAIELAGNFFHGHIPSSLINASKLNLIDISTNKFTGVVPSSFGKLSKLSLLNLESNKLQASNRQDWKFMDRLANCTELSEFSVANNYLVGQVPNSVGNLSSQLQGLYLGGNQLSGDFPSGIANLQILVIVSLSDNKFTSVLPEWLGTLTSLQVVQLSNNLFTGLIPSSFSNLSQLVSLDLEQNQLNGQIPQSLGNLQVLEALLISSNNLHGTIPQGIFTIPTIVRISLSFNSLHGPLHANIGNAKQLTYLELSSNNLSGDIPGTLGNCESLEIIELDHNFFSGSIPASLGNISNLHFLNISHNNLTGSIPVALSGLQFLTQLDLSFNHLKGEVPTNGIFKNATALWINGNQGLCGGPLGLHLHACPIMHSHSATHKLSVIKKIVIPVAIALVFAAVFAVYWLFCRRNQKAKAISLPSLGKFPRISYSDLVRATEGFAISNLIGQGMYGSVYQGKLFHDGKVVAIKVFSLETRGAQKSFIAECGALRNVRHRNLVPILTACSSIDSNGNDFKALVYEFMPRGDLHNLLYSTQDSEGSSCLSYISLAQRLSIMVDVSDALAYLHHNHQGTIVHCDLKPSNILLDDNMVAHVGDFGLARFKFDIAGPSIESTSTSSAAIKGTIGYIAPEYAAGGRVSTAADVYSFGVVLLETFTRRSPTDDMFKDGMTIAKFTDINFPDDVLQIVDPQLLQELDQQSEGIPTTIWDSWVQILQSVLSIGLCCTKVSPNERIGMQEVAAKLHGIQDAYLRGN</sequence>
<dbReference type="Pfam" id="PF00560">
    <property type="entry name" value="LRR_1"/>
    <property type="match status" value="7"/>
</dbReference>
<evidence type="ECO:0000256" key="10">
    <source>
        <dbReference type="ARBA" id="ARBA00022692"/>
    </source>
</evidence>
<evidence type="ECO:0000313" key="28">
    <source>
        <dbReference type="EMBL" id="CAL4989308.1"/>
    </source>
</evidence>
<evidence type="ECO:0000256" key="25">
    <source>
        <dbReference type="PROSITE-ProRule" id="PRU10141"/>
    </source>
</evidence>
<dbReference type="InterPro" id="IPR011009">
    <property type="entry name" value="Kinase-like_dom_sf"/>
</dbReference>
<dbReference type="InterPro" id="IPR050647">
    <property type="entry name" value="Plant_LRR-RLKs"/>
</dbReference>
<dbReference type="AlphaFoldDB" id="A0ABC9AZ08"/>
<evidence type="ECO:0000256" key="1">
    <source>
        <dbReference type="ARBA" id="ARBA00004251"/>
    </source>
</evidence>